<name>A0A9P3GYQ0_9APHY</name>
<protein>
    <submittedName>
        <fullName evidence="1">Uncharacterized protein</fullName>
    </submittedName>
</protein>
<dbReference type="OrthoDB" id="10646615at2759"/>
<keyword evidence="2" id="KW-1185">Reference proteome</keyword>
<reference evidence="1 2" key="1">
    <citation type="submission" date="2021-08" db="EMBL/GenBank/DDBJ databases">
        <title>Draft Genome Sequence of Phanerochaete sordida strain YK-624.</title>
        <authorList>
            <person name="Mori T."/>
            <person name="Dohra H."/>
            <person name="Suzuki T."/>
            <person name="Kawagishi H."/>
            <person name="Hirai H."/>
        </authorList>
    </citation>
    <scope>NUCLEOTIDE SEQUENCE [LARGE SCALE GENOMIC DNA]</scope>
    <source>
        <strain evidence="1 2">YK-624</strain>
    </source>
</reference>
<dbReference type="Proteomes" id="UP000703269">
    <property type="component" value="Unassembled WGS sequence"/>
</dbReference>
<accession>A0A9P3GYQ0</accession>
<proteinExistence type="predicted"/>
<sequence>MLFERITFRSADDVEQLLAFLDAPAFLGDTLKRHILSLHIIEDCASHNSIPWSQQVPLYLPRFSPNVSVSCTFEGLIPGSNDSAPLFRRSSLPRRLPMKTCKFRHVTLSGLRLPSVRGLADLVKEMLPTDLHLLDVAFADENPDLLPLEQSWPLRLPPLLRELHITRCFKGSAGLALWLQLSSLFFAGKGFAPLDVDVQTSVFNVLHLCVLLHGRQDSTSDLQVITLPLLQDSGQHTKGWEDRYTLTDIATIYTRTEEGIQPCINSALIICPQLDDAAMSVLDRLATLFTDTAHSGRYPTSIDLWTEGLASCKLLLTAILDARVFAAPSAFVLRRFRVSRPGTPGYTVAKILSAPRSIGEDELCVALTTAPRVDWVLRQDCSADVEYFDTRDEYLRELQDAAREAGMMGATDAGVARVG</sequence>
<dbReference type="AlphaFoldDB" id="A0A9P3GYQ0"/>
<organism evidence="1 2">
    <name type="scientific">Phanerochaete sordida</name>
    <dbReference type="NCBI Taxonomy" id="48140"/>
    <lineage>
        <taxon>Eukaryota</taxon>
        <taxon>Fungi</taxon>
        <taxon>Dikarya</taxon>
        <taxon>Basidiomycota</taxon>
        <taxon>Agaricomycotina</taxon>
        <taxon>Agaricomycetes</taxon>
        <taxon>Polyporales</taxon>
        <taxon>Phanerochaetaceae</taxon>
        <taxon>Phanerochaete</taxon>
    </lineage>
</organism>
<dbReference type="EMBL" id="BPQB01000202">
    <property type="protein sequence ID" value="GJF00790.1"/>
    <property type="molecule type" value="Genomic_DNA"/>
</dbReference>
<evidence type="ECO:0000313" key="1">
    <source>
        <dbReference type="EMBL" id="GJF00790.1"/>
    </source>
</evidence>
<gene>
    <name evidence="1" type="ORF">PsYK624_170910</name>
</gene>
<evidence type="ECO:0000313" key="2">
    <source>
        <dbReference type="Proteomes" id="UP000703269"/>
    </source>
</evidence>
<comment type="caution">
    <text evidence="1">The sequence shown here is derived from an EMBL/GenBank/DDBJ whole genome shotgun (WGS) entry which is preliminary data.</text>
</comment>